<dbReference type="PANTHER" id="PTHR23389">
    <property type="entry name" value="CHROMOSOME TRANSMISSION FIDELITY FACTOR 18"/>
    <property type="match status" value="1"/>
</dbReference>
<dbReference type="InterPro" id="IPR027417">
    <property type="entry name" value="P-loop_NTPase"/>
</dbReference>
<dbReference type="GO" id="GO:0005524">
    <property type="term" value="F:ATP binding"/>
    <property type="evidence" value="ECO:0007669"/>
    <property type="project" value="InterPro"/>
</dbReference>
<feature type="compositionally biased region" description="Basic and acidic residues" evidence="1">
    <location>
        <begin position="621"/>
        <end position="630"/>
    </location>
</feature>
<dbReference type="SMART" id="SM00382">
    <property type="entry name" value="AAA"/>
    <property type="match status" value="1"/>
</dbReference>
<dbReference type="PANTHER" id="PTHR23389:SF21">
    <property type="entry name" value="ATPASE FAMILY AAA DOMAIN-CONTAINING PROTEIN 5"/>
    <property type="match status" value="1"/>
</dbReference>
<feature type="region of interest" description="Disordered" evidence="1">
    <location>
        <begin position="436"/>
        <end position="461"/>
    </location>
</feature>
<evidence type="ECO:0000313" key="4">
    <source>
        <dbReference type="Proteomes" id="UP001201262"/>
    </source>
</evidence>
<feature type="region of interest" description="Disordered" evidence="1">
    <location>
        <begin position="1034"/>
        <end position="1061"/>
    </location>
</feature>
<evidence type="ECO:0000256" key="1">
    <source>
        <dbReference type="SAM" id="MobiDB-lite"/>
    </source>
</evidence>
<dbReference type="Gene3D" id="3.40.50.300">
    <property type="entry name" value="P-loop containing nucleotide triphosphate hydrolases"/>
    <property type="match status" value="1"/>
</dbReference>
<feature type="region of interest" description="Disordered" evidence="1">
    <location>
        <begin position="48"/>
        <end position="67"/>
    </location>
</feature>
<dbReference type="GO" id="GO:0005634">
    <property type="term" value="C:nucleus"/>
    <property type="evidence" value="ECO:0007669"/>
    <property type="project" value="TreeGrafter"/>
</dbReference>
<dbReference type="AlphaFoldDB" id="A0AAD4L3K2"/>
<dbReference type="Pfam" id="PF00004">
    <property type="entry name" value="AAA"/>
    <property type="match status" value="1"/>
</dbReference>
<protein>
    <recommendedName>
        <fullName evidence="2">AAA+ ATPase domain-containing protein</fullName>
    </recommendedName>
</protein>
<proteinExistence type="predicted"/>
<dbReference type="InterPro" id="IPR003959">
    <property type="entry name" value="ATPase_AAA_core"/>
</dbReference>
<feature type="region of interest" description="Disordered" evidence="1">
    <location>
        <begin position="621"/>
        <end position="650"/>
    </location>
</feature>
<feature type="region of interest" description="Disordered" evidence="1">
    <location>
        <begin position="352"/>
        <end position="374"/>
    </location>
</feature>
<feature type="compositionally biased region" description="Pro residues" evidence="1">
    <location>
        <begin position="11"/>
        <end position="20"/>
    </location>
</feature>
<evidence type="ECO:0000313" key="3">
    <source>
        <dbReference type="EMBL" id="KAH8705292.1"/>
    </source>
</evidence>
<reference evidence="3" key="1">
    <citation type="submission" date="2021-12" db="EMBL/GenBank/DDBJ databases">
        <title>Convergent genome expansion in fungi linked to evolution of root-endophyte symbiosis.</title>
        <authorList>
            <consortium name="DOE Joint Genome Institute"/>
            <person name="Ke Y.-H."/>
            <person name="Bonito G."/>
            <person name="Liao H.-L."/>
            <person name="Looney B."/>
            <person name="Rojas-Flechas A."/>
            <person name="Nash J."/>
            <person name="Hameed K."/>
            <person name="Schadt C."/>
            <person name="Martin F."/>
            <person name="Crous P.W."/>
            <person name="Miettinen O."/>
            <person name="Magnuson J.K."/>
            <person name="Labbe J."/>
            <person name="Jacobson D."/>
            <person name="Doktycz M.J."/>
            <person name="Veneault-Fourrey C."/>
            <person name="Kuo A."/>
            <person name="Mondo S."/>
            <person name="Calhoun S."/>
            <person name="Riley R."/>
            <person name="Ohm R."/>
            <person name="LaButti K."/>
            <person name="Andreopoulos B."/>
            <person name="Pangilinan J."/>
            <person name="Nolan M."/>
            <person name="Tritt A."/>
            <person name="Clum A."/>
            <person name="Lipzen A."/>
            <person name="Daum C."/>
            <person name="Barry K."/>
            <person name="Grigoriev I.V."/>
            <person name="Vilgalys R."/>
        </authorList>
    </citation>
    <scope>NUCLEOTIDE SEQUENCE</scope>
    <source>
        <strain evidence="3">PMI_201</strain>
    </source>
</reference>
<keyword evidence="4" id="KW-1185">Reference proteome</keyword>
<sequence length="1114" mass="123256">MRLGCIDTKPAKPPNSPLPPSHEAVPKPCQDSTASESASIGNSYTSIPPAYVPVGAAPQDGCPEEDLNVHPRKRLKTTPAAIEASAVQTDFLLTTSIHGTAAGHDNASPAKADELTSLLSPPRKVLKLNANGKLLSSPPPQRIEEKVNIEAKSKQKGDLNKRKTKIVVIECQNKTISKKVDDILFGRQRYNPTTKPAPTTNPPPPKATHPFFLKKSVSQVPQEPLAAPVKAEVKQDYLLPRAQQQPPRQSQFSRSLFPKAPEPIAPVWPPKDLVHVRGVEYQPSNASPITVRDRRKNKEPILQIHDSENILLNELHLTWKEIEDSSTDSEKSSLRVPKRSVASGVTLQKALNTQLSQGASQPKHGSGYCGEEGRSHPSIAKLYKSVATSMTAFDTGQYDSFQWAYKYAPTCAEEVLQPGPEAHLLRDWLRNLTISSVDTGKPGSGKKKAKQSVSRKTKRRKASDKLDGFIVSSEDEASEMSELLDSDDDELAGNVTVSSKRTVVRVGDSVGKFKKGDSGRMTNALLISGPNGCGKSASVYAVAKELDFEVFEINSGNRRSAKDIVERVGDMTHNHLIRLEGDKEKGESSDGIHQTQFAPVDANQNKLNTFFKVAPAIKLNSRHDQARNEKAGQITQKPPKTQKQMDTDSSRHQKQSLILLEEVDVLFEEDKQFWVGVLALISQSKRPVIMTCNNEELIPLQNLSLHAILRYQKPHPDIATDYLLVLAASEGHMLERKAVNDLYLSSNQDLRKSIMEVNFWCQMAVGSEKSGIDWILDRWPLGKDVDIHGDKLKVISLQTYPRFIGWFNRNVTMTKNSLARESELLLEGMNWWQLEIDMEGVRPHYSSVPATQDSCDTRIEELQIATILADSCSSLDMLAHSWSLDANEDELDPTIPDLSEKQKSNYQEGFPLLNASRKPDYTGLSASIGSTAQILIRHLISRDSSLHHEVLTSTRVLSRQTRSKSPRFSSASFSAFEPIMPTNYSVSASHGPLFSGNDVAVIAQDLAPYIRSIMDFDLRLERYRFELSGLRSQSSKNKKVRTTRASRAALEGGSKSNTRRERWFSAEANPKRIMATGSKGWQDALVQAGHFSIQPLALEGINSGHSDSEDGSQV</sequence>
<dbReference type="GeneID" id="70243744"/>
<feature type="region of interest" description="Disordered" evidence="1">
    <location>
        <begin position="1"/>
        <end position="42"/>
    </location>
</feature>
<accession>A0AAD4L3K2</accession>
<feature type="domain" description="AAA+ ATPase" evidence="2">
    <location>
        <begin position="521"/>
        <end position="719"/>
    </location>
</feature>
<gene>
    <name evidence="3" type="ORF">BGW36DRAFT_353700</name>
</gene>
<organism evidence="3 4">
    <name type="scientific">Talaromyces proteolyticus</name>
    <dbReference type="NCBI Taxonomy" id="1131652"/>
    <lineage>
        <taxon>Eukaryota</taxon>
        <taxon>Fungi</taxon>
        <taxon>Dikarya</taxon>
        <taxon>Ascomycota</taxon>
        <taxon>Pezizomycotina</taxon>
        <taxon>Eurotiomycetes</taxon>
        <taxon>Eurotiomycetidae</taxon>
        <taxon>Eurotiales</taxon>
        <taxon>Trichocomaceae</taxon>
        <taxon>Talaromyces</taxon>
        <taxon>Talaromyces sect. Bacilispori</taxon>
    </lineage>
</organism>
<evidence type="ECO:0000259" key="2">
    <source>
        <dbReference type="SMART" id="SM00382"/>
    </source>
</evidence>
<dbReference type="Proteomes" id="UP001201262">
    <property type="component" value="Unassembled WGS sequence"/>
</dbReference>
<feature type="compositionally biased region" description="Polar residues" evidence="1">
    <location>
        <begin position="30"/>
        <end position="42"/>
    </location>
</feature>
<dbReference type="EMBL" id="JAJTJA010000001">
    <property type="protein sequence ID" value="KAH8705292.1"/>
    <property type="molecule type" value="Genomic_DNA"/>
</dbReference>
<feature type="compositionally biased region" description="Basic residues" evidence="1">
    <location>
        <begin position="444"/>
        <end position="461"/>
    </location>
</feature>
<dbReference type="InterPro" id="IPR003593">
    <property type="entry name" value="AAA+_ATPase"/>
</dbReference>
<dbReference type="GO" id="GO:0003677">
    <property type="term" value="F:DNA binding"/>
    <property type="evidence" value="ECO:0007669"/>
    <property type="project" value="TreeGrafter"/>
</dbReference>
<comment type="caution">
    <text evidence="3">The sequence shown here is derived from an EMBL/GenBank/DDBJ whole genome shotgun (WGS) entry which is preliminary data.</text>
</comment>
<dbReference type="SUPFAM" id="SSF52540">
    <property type="entry name" value="P-loop containing nucleoside triphosphate hydrolases"/>
    <property type="match status" value="1"/>
</dbReference>
<name>A0AAD4L3K2_9EURO</name>
<dbReference type="RefSeq" id="XP_046077913.1">
    <property type="nucleotide sequence ID" value="XM_046213457.1"/>
</dbReference>
<dbReference type="GO" id="GO:0016887">
    <property type="term" value="F:ATP hydrolysis activity"/>
    <property type="evidence" value="ECO:0007669"/>
    <property type="project" value="InterPro"/>
</dbReference>